<feature type="domain" description="Gingipain" evidence="2">
    <location>
        <begin position="153"/>
        <end position="524"/>
    </location>
</feature>
<dbReference type="Gene3D" id="3.40.50.10390">
    <property type="entry name" value="Gingipain r, domain 1"/>
    <property type="match status" value="1"/>
</dbReference>
<reference evidence="4" key="1">
    <citation type="journal article" date="2015" name="MBio">
        <title>Genome-Resolved Metagenomic Analysis Reveals Roles for Candidate Phyla and Other Microbial Community Members in Biogeochemical Transformations in Oil Reservoirs.</title>
        <authorList>
            <person name="Hu P."/>
            <person name="Tom L."/>
            <person name="Singh A."/>
            <person name="Thomas B.C."/>
            <person name="Baker B.J."/>
            <person name="Piceno Y.M."/>
            <person name="Andersen G.L."/>
            <person name="Banfield J.F."/>
        </authorList>
    </citation>
    <scope>NUCLEOTIDE SEQUENCE [LARGE SCALE GENOMIC DNA]</scope>
</reference>
<dbReference type="InterPro" id="IPR001769">
    <property type="entry name" value="Gingipain"/>
</dbReference>
<evidence type="ECO:0000313" key="4">
    <source>
        <dbReference type="Proteomes" id="UP000053467"/>
    </source>
</evidence>
<dbReference type="GO" id="GO:0006508">
    <property type="term" value="P:proteolysis"/>
    <property type="evidence" value="ECO:0007669"/>
    <property type="project" value="InterPro"/>
</dbReference>
<dbReference type="EMBL" id="LGGX01000017">
    <property type="protein sequence ID" value="KUK86520.1"/>
    <property type="molecule type" value="Genomic_DNA"/>
</dbReference>
<dbReference type="GO" id="GO:0008234">
    <property type="term" value="F:cysteine-type peptidase activity"/>
    <property type="evidence" value="ECO:0007669"/>
    <property type="project" value="InterPro"/>
</dbReference>
<dbReference type="InterPro" id="IPR029030">
    <property type="entry name" value="Caspase-like_dom_sf"/>
</dbReference>
<keyword evidence="1" id="KW-0732">Signal</keyword>
<sequence length="1036" mass="120173">MMKKIFILILFILFLKIFPEKIEISFNEKFHNPDFIILKTFENSYGVNLPSFILISKKSTLQVEDYEFLNEQEMKNYKLTTFSQQPFSVERVEEEKSFKGEIKEHLQFLPEKRSLKIFPYFTKDGKLFAYDRILISYSKKDVYTTKESSIYDYLIITSIKYDSIFSRLKDWKTKKGYKTKLSFIESILPYYSGVDSAEKIRNYIKDEYNLNRFKYLLLGGDRAIIPVRRVFAMNCNADYYADEDSIPSDIYYSNLDGNFNLDGDSIWGEVEDSADLVPEVVVGRILFDTIYYGPSPIISRIIDYDQVKNSEHLTRGVFLGMILWDDPITSGGVAKDMIEKDIIPDYFHILKFYEDQGHTGKSDILDSLDFGYNIVNHNGHGSFKGVWVDNSTAITRGDATTMTNGSKSGLFYSIGCWVGAFDREDTTYILHSITENFQDSPTGGFISLITNSRYGWGAPGYPGYGVSEILDYRFFQILFKESDDKRPSEILNQVKSEIEPFSYDENLYRWHMYQLNYFGDPELPIFTENPKGLNVLFRKDSNILGLFVKDDDNIPVSNALVCLSKDTILFRGKTDGNGYIDLPLTGINDSVYLYFVVSKVNYKTFYDSLRIDNIGTKNLSLFSDTLYAGARNFLKVKNSDPVSHKIKLFSKFLNFEDSLQSFSLDSIVYTPLQSKEFVDTLQLYVDDILEDTFYLKVYPISFSVESLFFTNSNLNFKIKKNCKPLIENGMLRIVLEGSYTLIDTTFFENVDSTLEKTFFCGVPTGENNLKFSLYLYKEDTLLKKKSEYLNNGEYSFYEDFSEDLSRWEYYTSNWIITNNRNLHPGFETGYFNSMSDTITSREFYIYPQTICSIYIYAKLPVLEFYNSQPIFNVDGIFLNLLKGDSTKVLDFISSGGALKKDSSLILKGWKIFDFNTDTVEKVKLQFVFRSDSVITDSGVFISNVKVKPKFFYSETTGIVRSDTNLINRDKLTYYFKGLKGEWKVKVISIDGRIVKDFTFENRNSFTFDLKKFSNGVYFLIFENDRFYFKDKILLLK</sequence>
<gene>
    <name evidence="3" type="ORF">XE03_1470</name>
</gene>
<organism evidence="3 4">
    <name type="scientific">candidate division TA06 bacterium 34_109</name>
    <dbReference type="NCBI Taxonomy" id="1635277"/>
    <lineage>
        <taxon>Bacteria</taxon>
        <taxon>Bacteria division TA06</taxon>
    </lineage>
</organism>
<dbReference type="SUPFAM" id="SSF52129">
    <property type="entry name" value="Caspase-like"/>
    <property type="match status" value="1"/>
</dbReference>
<dbReference type="Pfam" id="PF01364">
    <property type="entry name" value="Peptidase_C25"/>
    <property type="match status" value="1"/>
</dbReference>
<proteinExistence type="predicted"/>
<dbReference type="Proteomes" id="UP000053467">
    <property type="component" value="Unassembled WGS sequence"/>
</dbReference>
<dbReference type="InterPro" id="IPR029031">
    <property type="entry name" value="Gingipain_N_sf"/>
</dbReference>
<evidence type="ECO:0000313" key="3">
    <source>
        <dbReference type="EMBL" id="KUK86520.1"/>
    </source>
</evidence>
<evidence type="ECO:0000256" key="1">
    <source>
        <dbReference type="ARBA" id="ARBA00022729"/>
    </source>
</evidence>
<evidence type="ECO:0000259" key="2">
    <source>
        <dbReference type="Pfam" id="PF01364"/>
    </source>
</evidence>
<accession>A0A101I2A0</accession>
<dbReference type="AlphaFoldDB" id="A0A101I2A0"/>
<protein>
    <submittedName>
        <fullName evidence="3">FG-GAP repeat protein</fullName>
    </submittedName>
</protein>
<name>A0A101I2A0_UNCT6</name>
<dbReference type="Gene3D" id="3.40.50.1460">
    <property type="match status" value="1"/>
</dbReference>
<comment type="caution">
    <text evidence="3">The sequence shown here is derived from an EMBL/GenBank/DDBJ whole genome shotgun (WGS) entry which is preliminary data.</text>
</comment>